<sequence>MKNSGKVTGGMWETYPTYLTLRSDWMKSGGSTGAIRSNKPEGEWKSDRKKNVCWQCAKNTRTTKTKINLIER</sequence>
<proteinExistence type="predicted"/>
<organism>
    <name type="scientific">Pediculus humanus subsp. corporis</name>
    <name type="common">Body louse</name>
    <dbReference type="NCBI Taxonomy" id="121224"/>
    <lineage>
        <taxon>Eukaryota</taxon>
        <taxon>Metazoa</taxon>
        <taxon>Ecdysozoa</taxon>
        <taxon>Arthropoda</taxon>
        <taxon>Hexapoda</taxon>
        <taxon>Insecta</taxon>
        <taxon>Pterygota</taxon>
        <taxon>Neoptera</taxon>
        <taxon>Paraneoptera</taxon>
        <taxon>Psocodea</taxon>
        <taxon>Troctomorpha</taxon>
        <taxon>Phthiraptera</taxon>
        <taxon>Anoplura</taxon>
        <taxon>Pediculidae</taxon>
        <taxon>Pediculus</taxon>
    </lineage>
</organism>
<reference evidence="2" key="3">
    <citation type="submission" date="2021-02" db="UniProtKB">
        <authorList>
            <consortium name="EnsemblMetazoa"/>
        </authorList>
    </citation>
    <scope>IDENTIFICATION</scope>
    <source>
        <strain evidence="2">USDA</strain>
    </source>
</reference>
<evidence type="ECO:0000313" key="2">
    <source>
        <dbReference type="EnsemblMetazoa" id="PHUM496060-PA"/>
    </source>
</evidence>
<dbReference type="Proteomes" id="UP000009046">
    <property type="component" value="Unassembled WGS sequence"/>
</dbReference>
<dbReference type="HOGENOM" id="CLU_2725245_0_0_1"/>
<dbReference type="EMBL" id="AAZO01006012">
    <property type="status" value="NOT_ANNOTATED_CDS"/>
    <property type="molecule type" value="Genomic_DNA"/>
</dbReference>
<dbReference type="KEGG" id="phu:Phum_PHUM496060"/>
<reference evidence="1" key="1">
    <citation type="submission" date="2007-04" db="EMBL/GenBank/DDBJ databases">
        <title>Annotation of Pediculus humanus corporis strain USDA.</title>
        <authorList>
            <person name="Kirkness E."/>
            <person name="Hannick L."/>
            <person name="Hass B."/>
            <person name="Bruggner R."/>
            <person name="Lawson D."/>
            <person name="Bidwell S."/>
            <person name="Joardar V."/>
            <person name="Caler E."/>
            <person name="Walenz B."/>
            <person name="Inman J."/>
            <person name="Schobel S."/>
            <person name="Galinsky K."/>
            <person name="Amedeo P."/>
            <person name="Strausberg R."/>
        </authorList>
    </citation>
    <scope>NUCLEOTIDE SEQUENCE</scope>
    <source>
        <strain evidence="1">USDA</strain>
    </source>
</reference>
<protein>
    <submittedName>
        <fullName evidence="1 2">Uncharacterized protein</fullName>
    </submittedName>
</protein>
<dbReference type="EnsemblMetazoa" id="PHUM496060-RA">
    <property type="protein sequence ID" value="PHUM496060-PA"/>
    <property type="gene ID" value="PHUM496060"/>
</dbReference>
<evidence type="ECO:0000313" key="3">
    <source>
        <dbReference type="Proteomes" id="UP000009046"/>
    </source>
</evidence>
<dbReference type="GeneID" id="8236013"/>
<gene>
    <name evidence="2" type="primary">8236013</name>
    <name evidence="1" type="ORF">Phum_PHUM496060</name>
</gene>
<name>E0VX72_PEDHC</name>
<reference evidence="1" key="2">
    <citation type="submission" date="2007-04" db="EMBL/GenBank/DDBJ databases">
        <title>The genome of the human body louse.</title>
        <authorList>
            <consortium name="The Human Body Louse Genome Consortium"/>
            <person name="Kirkness E."/>
            <person name="Walenz B."/>
            <person name="Hass B."/>
            <person name="Bruggner R."/>
            <person name="Strausberg R."/>
        </authorList>
    </citation>
    <scope>NUCLEOTIDE SEQUENCE</scope>
    <source>
        <strain evidence="1">USDA</strain>
    </source>
</reference>
<dbReference type="InParanoid" id="E0VX72"/>
<dbReference type="CTD" id="8236013"/>
<keyword evidence="3" id="KW-1185">Reference proteome</keyword>
<evidence type="ECO:0000313" key="1">
    <source>
        <dbReference type="EMBL" id="EEB17978.1"/>
    </source>
</evidence>
<dbReference type="EMBL" id="DS235829">
    <property type="protein sequence ID" value="EEB17978.1"/>
    <property type="molecule type" value="Genomic_DNA"/>
</dbReference>
<accession>E0VX72</accession>
<dbReference type="VEuPathDB" id="VectorBase:PHUM496060"/>
<dbReference type="RefSeq" id="XP_002430716.1">
    <property type="nucleotide sequence ID" value="XM_002430671.1"/>
</dbReference>
<dbReference type="AlphaFoldDB" id="E0VX72"/>